<accession>A0A5J4V8A1</accession>
<evidence type="ECO:0000256" key="4">
    <source>
        <dbReference type="ARBA" id="ARBA00022777"/>
    </source>
</evidence>
<dbReference type="InterPro" id="IPR050660">
    <property type="entry name" value="NEK_Ser/Thr_kinase"/>
</dbReference>
<evidence type="ECO:0000256" key="1">
    <source>
        <dbReference type="ARBA" id="ARBA00012513"/>
    </source>
</evidence>
<dbReference type="PANTHER" id="PTHR43671">
    <property type="entry name" value="SERINE/THREONINE-PROTEIN KINASE NEK"/>
    <property type="match status" value="1"/>
</dbReference>
<sequence length="344" mass="39593">MIQLKEWGAFVSEDKLWDLFAQMSEALHSLHSKNIIHRDLKPENVFLTKKMQVKLGDLGMARIEASSTGQQTKIGGTTEYQPPELLSEDEEEDSDDIQLNQRIQTKEADMFSLGVIFYEVIALKHPFAGKNGSVLKSKIIKCKPDPLPIHISEPLKEVVMSLLNKPYIELFFYLTYPSSYEIKLELYNKHPYPSLIRLLDHQDIEIVAYSILSILNILISGLCTTSSTSPHPHFQTMIECNGINQIYNMYKRSEINKYSKDLAAQCIGKLFMNKEIPDQEMKIEIISHLKQLLNNPEFEIRESARLTLILLSFNTSNKAEIEKDGFRIPEEEQEQLQVQDEEDN</sequence>
<name>A0A5J4V8A1_9EUKA</name>
<evidence type="ECO:0000313" key="8">
    <source>
        <dbReference type="EMBL" id="KAA6378715.1"/>
    </source>
</evidence>
<keyword evidence="5" id="KW-0067">ATP-binding</keyword>
<organism evidence="8 9">
    <name type="scientific">Streblomastix strix</name>
    <dbReference type="NCBI Taxonomy" id="222440"/>
    <lineage>
        <taxon>Eukaryota</taxon>
        <taxon>Metamonada</taxon>
        <taxon>Preaxostyla</taxon>
        <taxon>Oxymonadida</taxon>
        <taxon>Streblomastigidae</taxon>
        <taxon>Streblomastix</taxon>
    </lineage>
</organism>
<feature type="region of interest" description="Disordered" evidence="6">
    <location>
        <begin position="322"/>
        <end position="344"/>
    </location>
</feature>
<dbReference type="GO" id="GO:0005524">
    <property type="term" value="F:ATP binding"/>
    <property type="evidence" value="ECO:0007669"/>
    <property type="project" value="UniProtKB-KW"/>
</dbReference>
<gene>
    <name evidence="8" type="ORF">EZS28_025758</name>
</gene>
<feature type="domain" description="Protein kinase" evidence="7">
    <location>
        <begin position="1"/>
        <end position="193"/>
    </location>
</feature>
<keyword evidence="3" id="KW-0547">Nucleotide-binding</keyword>
<dbReference type="Gene3D" id="1.10.510.10">
    <property type="entry name" value="Transferase(Phosphotransferase) domain 1"/>
    <property type="match status" value="1"/>
</dbReference>
<keyword evidence="4 8" id="KW-0418">Kinase</keyword>
<comment type="caution">
    <text evidence="8">The sequence shown here is derived from an EMBL/GenBank/DDBJ whole genome shotgun (WGS) entry which is preliminary data.</text>
</comment>
<evidence type="ECO:0000256" key="5">
    <source>
        <dbReference type="ARBA" id="ARBA00022840"/>
    </source>
</evidence>
<keyword evidence="2" id="KW-0808">Transferase</keyword>
<feature type="compositionally biased region" description="Acidic residues" evidence="6">
    <location>
        <begin position="331"/>
        <end position="344"/>
    </location>
</feature>
<evidence type="ECO:0000313" key="9">
    <source>
        <dbReference type="Proteomes" id="UP000324800"/>
    </source>
</evidence>
<dbReference type="InterPro" id="IPR011009">
    <property type="entry name" value="Kinase-like_dom_sf"/>
</dbReference>
<evidence type="ECO:0000256" key="2">
    <source>
        <dbReference type="ARBA" id="ARBA00022679"/>
    </source>
</evidence>
<evidence type="ECO:0000256" key="6">
    <source>
        <dbReference type="SAM" id="MobiDB-lite"/>
    </source>
</evidence>
<dbReference type="EC" id="2.7.11.1" evidence="1"/>
<dbReference type="PROSITE" id="PS00108">
    <property type="entry name" value="PROTEIN_KINASE_ST"/>
    <property type="match status" value="1"/>
</dbReference>
<dbReference type="SMART" id="SM00220">
    <property type="entry name" value="S_TKc"/>
    <property type="match status" value="1"/>
</dbReference>
<dbReference type="InterPro" id="IPR011989">
    <property type="entry name" value="ARM-like"/>
</dbReference>
<dbReference type="SUPFAM" id="SSF56112">
    <property type="entry name" value="Protein kinase-like (PK-like)"/>
    <property type="match status" value="1"/>
</dbReference>
<protein>
    <recommendedName>
        <fullName evidence="1">non-specific serine/threonine protein kinase</fullName>
        <ecNumber evidence="1">2.7.11.1</ecNumber>
    </recommendedName>
</protein>
<evidence type="ECO:0000256" key="3">
    <source>
        <dbReference type="ARBA" id="ARBA00022741"/>
    </source>
</evidence>
<evidence type="ECO:0000259" key="7">
    <source>
        <dbReference type="PROSITE" id="PS50011"/>
    </source>
</evidence>
<dbReference type="Pfam" id="PF00069">
    <property type="entry name" value="Pkinase"/>
    <property type="match status" value="1"/>
</dbReference>
<proteinExistence type="predicted"/>
<dbReference type="Proteomes" id="UP000324800">
    <property type="component" value="Unassembled WGS sequence"/>
</dbReference>
<dbReference type="EMBL" id="SNRW01008968">
    <property type="protein sequence ID" value="KAA6378715.1"/>
    <property type="molecule type" value="Genomic_DNA"/>
</dbReference>
<dbReference type="InterPro" id="IPR000719">
    <property type="entry name" value="Prot_kinase_dom"/>
</dbReference>
<dbReference type="InterPro" id="IPR016024">
    <property type="entry name" value="ARM-type_fold"/>
</dbReference>
<reference evidence="8 9" key="1">
    <citation type="submission" date="2019-03" db="EMBL/GenBank/DDBJ databases">
        <title>Single cell metagenomics reveals metabolic interactions within the superorganism composed of flagellate Streblomastix strix and complex community of Bacteroidetes bacteria on its surface.</title>
        <authorList>
            <person name="Treitli S.C."/>
            <person name="Kolisko M."/>
            <person name="Husnik F."/>
            <person name="Keeling P."/>
            <person name="Hampl V."/>
        </authorList>
    </citation>
    <scope>NUCLEOTIDE SEQUENCE [LARGE SCALE GENOMIC DNA]</scope>
    <source>
        <strain evidence="8">ST1C</strain>
    </source>
</reference>
<dbReference type="Gene3D" id="1.25.10.10">
    <property type="entry name" value="Leucine-rich Repeat Variant"/>
    <property type="match status" value="1"/>
</dbReference>
<dbReference type="PROSITE" id="PS50011">
    <property type="entry name" value="PROTEIN_KINASE_DOM"/>
    <property type="match status" value="1"/>
</dbReference>
<dbReference type="GO" id="GO:0004674">
    <property type="term" value="F:protein serine/threonine kinase activity"/>
    <property type="evidence" value="ECO:0007669"/>
    <property type="project" value="UniProtKB-EC"/>
</dbReference>
<dbReference type="AlphaFoldDB" id="A0A5J4V8A1"/>
<dbReference type="InterPro" id="IPR008271">
    <property type="entry name" value="Ser/Thr_kinase_AS"/>
</dbReference>
<dbReference type="PANTHER" id="PTHR43671:SF13">
    <property type="entry name" value="SERINE_THREONINE-PROTEIN KINASE NEK2"/>
    <property type="match status" value="1"/>
</dbReference>
<dbReference type="SUPFAM" id="SSF48371">
    <property type="entry name" value="ARM repeat"/>
    <property type="match status" value="1"/>
</dbReference>